<dbReference type="VEuPathDB" id="FungiDB:SPSK_04755"/>
<gene>
    <name evidence="2" type="ORF">SPSK_04755</name>
</gene>
<dbReference type="RefSeq" id="XP_016585575.1">
    <property type="nucleotide sequence ID" value="XM_016731549.1"/>
</dbReference>
<dbReference type="AlphaFoldDB" id="A0A0F2M1B4"/>
<evidence type="ECO:0000313" key="3">
    <source>
        <dbReference type="Proteomes" id="UP000033710"/>
    </source>
</evidence>
<dbReference type="Proteomes" id="UP000033710">
    <property type="component" value="Unassembled WGS sequence"/>
</dbReference>
<accession>A0A0F2M1B4</accession>
<evidence type="ECO:0000256" key="1">
    <source>
        <dbReference type="SAM" id="MobiDB-lite"/>
    </source>
</evidence>
<dbReference type="EMBL" id="AXCR01000010">
    <property type="protein sequence ID" value="KJR82899.1"/>
    <property type="molecule type" value="Genomic_DNA"/>
</dbReference>
<reference evidence="2 3" key="1">
    <citation type="journal article" date="2014" name="BMC Genomics">
        <title>Comparative genomics of the major fungal agents of human and animal Sporotrichosis: Sporothrix schenckii and Sporothrix brasiliensis.</title>
        <authorList>
            <person name="Teixeira M.M."/>
            <person name="de Almeida L.G."/>
            <person name="Kubitschek-Barreira P."/>
            <person name="Alves F.L."/>
            <person name="Kioshima E.S."/>
            <person name="Abadio A.K."/>
            <person name="Fernandes L."/>
            <person name="Derengowski L.S."/>
            <person name="Ferreira K.S."/>
            <person name="Souza R.C."/>
            <person name="Ruiz J.C."/>
            <person name="de Andrade N.C."/>
            <person name="Paes H.C."/>
            <person name="Nicola A.M."/>
            <person name="Albuquerque P."/>
            <person name="Gerber A.L."/>
            <person name="Martins V.P."/>
            <person name="Peconick L.D."/>
            <person name="Neto A.V."/>
            <person name="Chaucanez C.B."/>
            <person name="Silva P.A."/>
            <person name="Cunha O.L."/>
            <person name="de Oliveira F.F."/>
            <person name="dos Santos T.C."/>
            <person name="Barros A.L."/>
            <person name="Soares M.A."/>
            <person name="de Oliveira L.M."/>
            <person name="Marini M.M."/>
            <person name="Villalobos-Duno H."/>
            <person name="Cunha M.M."/>
            <person name="de Hoog S."/>
            <person name="da Silveira J.F."/>
            <person name="Henrissat B."/>
            <person name="Nino-Vega G.A."/>
            <person name="Cisalpino P.S."/>
            <person name="Mora-Montes H.M."/>
            <person name="Almeida S.R."/>
            <person name="Stajich J.E."/>
            <person name="Lopes-Bezerra L.M."/>
            <person name="Vasconcelos A.T."/>
            <person name="Felipe M.S."/>
        </authorList>
    </citation>
    <scope>NUCLEOTIDE SEQUENCE [LARGE SCALE GENOMIC DNA]</scope>
    <source>
        <strain evidence="2 3">1099-18</strain>
    </source>
</reference>
<dbReference type="GeneID" id="27666826"/>
<sequence>MDPYTEYDSDTQARHQVRPSRKGTTEAVATLPATLFSGPFWRQWEVVGKVESGSVKNDRHGSWHGMFMYPWL</sequence>
<evidence type="ECO:0000313" key="2">
    <source>
        <dbReference type="EMBL" id="KJR82899.1"/>
    </source>
</evidence>
<reference evidence="2 3" key="2">
    <citation type="journal article" date="2015" name="Eukaryot. Cell">
        <title>Asexual propagation of a virulent clone complex in a human and feline outbreak of sporotrichosis.</title>
        <authorList>
            <person name="Teixeira Mde M."/>
            <person name="Rodrigues A.M."/>
            <person name="Tsui C.K."/>
            <person name="de Almeida L.G."/>
            <person name="Van Diepeningen A.D."/>
            <person name="van den Ende B.G."/>
            <person name="Fernandes G.F."/>
            <person name="Kano R."/>
            <person name="Hamelin R.C."/>
            <person name="Lopes-Bezerra L.M."/>
            <person name="Vasconcelos A.T."/>
            <person name="de Hoog S."/>
            <person name="de Camargo Z.P."/>
            <person name="Felipe M.S."/>
        </authorList>
    </citation>
    <scope>NUCLEOTIDE SEQUENCE [LARGE SCALE GENOMIC DNA]</scope>
    <source>
        <strain evidence="2 3">1099-18</strain>
    </source>
</reference>
<feature type="region of interest" description="Disordered" evidence="1">
    <location>
        <begin position="1"/>
        <end position="25"/>
    </location>
</feature>
<name>A0A0F2M1B4_SPOSC</name>
<comment type="caution">
    <text evidence="2">The sequence shown here is derived from an EMBL/GenBank/DDBJ whole genome shotgun (WGS) entry which is preliminary data.</text>
</comment>
<protein>
    <submittedName>
        <fullName evidence="2">Uncharacterized protein</fullName>
    </submittedName>
</protein>
<organism evidence="2 3">
    <name type="scientific">Sporothrix schenckii 1099-18</name>
    <dbReference type="NCBI Taxonomy" id="1397361"/>
    <lineage>
        <taxon>Eukaryota</taxon>
        <taxon>Fungi</taxon>
        <taxon>Dikarya</taxon>
        <taxon>Ascomycota</taxon>
        <taxon>Pezizomycotina</taxon>
        <taxon>Sordariomycetes</taxon>
        <taxon>Sordariomycetidae</taxon>
        <taxon>Ophiostomatales</taxon>
        <taxon>Ophiostomataceae</taxon>
        <taxon>Sporothrix</taxon>
    </lineage>
</organism>
<dbReference type="KEGG" id="ssck:SPSK_04755"/>
<proteinExistence type="predicted"/>